<proteinExistence type="predicted"/>
<protein>
    <submittedName>
        <fullName evidence="2">Uncharacterized protein</fullName>
    </submittedName>
</protein>
<dbReference type="AlphaFoldDB" id="A0A9P0ZXJ6"/>
<evidence type="ECO:0000256" key="1">
    <source>
        <dbReference type="SAM" id="MobiDB-lite"/>
    </source>
</evidence>
<name>A0A9P0ZXJ6_CUSEU</name>
<accession>A0A9P0ZXJ6</accession>
<comment type="caution">
    <text evidence="2">The sequence shown here is derived from an EMBL/GenBank/DDBJ whole genome shotgun (WGS) entry which is preliminary data.</text>
</comment>
<reference evidence="2" key="1">
    <citation type="submission" date="2022-07" db="EMBL/GenBank/DDBJ databases">
        <authorList>
            <person name="Macas J."/>
            <person name="Novak P."/>
            <person name="Neumann P."/>
        </authorList>
    </citation>
    <scope>NUCLEOTIDE SEQUENCE</scope>
</reference>
<sequence>MNKFFSEPRMDNHEGFSTVDQPRPDPPADSAAGLSKIAHPTSDPPADSAAGLSKIAHPTSDPFFKRFEYYTMLAKCIMKPDEASRCELKESTYCPSFTAKPPRESILATPELTIIHAGESEDESESSSEDESESSSDCINLSLSIPSPPPYDDMEYYNPSPSPPVSPRKIQEEMELKIRIAEEEHGACHVKEGGQFREIHYRAAKEALEWYNYKNGTQFKLLKMVELDFAFYGAFIFFITMKAVDDKDPTCSAVTFFAKYYHRPQGVYHSSCDEVEECYPIS</sequence>
<dbReference type="EMBL" id="CAMAPE010000070">
    <property type="protein sequence ID" value="CAH9116307.1"/>
    <property type="molecule type" value="Genomic_DNA"/>
</dbReference>
<gene>
    <name evidence="2" type="ORF">CEURO_LOCUS21099</name>
</gene>
<organism evidence="2 3">
    <name type="scientific">Cuscuta europaea</name>
    <name type="common">European dodder</name>
    <dbReference type="NCBI Taxonomy" id="41803"/>
    <lineage>
        <taxon>Eukaryota</taxon>
        <taxon>Viridiplantae</taxon>
        <taxon>Streptophyta</taxon>
        <taxon>Embryophyta</taxon>
        <taxon>Tracheophyta</taxon>
        <taxon>Spermatophyta</taxon>
        <taxon>Magnoliopsida</taxon>
        <taxon>eudicotyledons</taxon>
        <taxon>Gunneridae</taxon>
        <taxon>Pentapetalae</taxon>
        <taxon>asterids</taxon>
        <taxon>lamiids</taxon>
        <taxon>Solanales</taxon>
        <taxon>Convolvulaceae</taxon>
        <taxon>Cuscuteae</taxon>
        <taxon>Cuscuta</taxon>
        <taxon>Cuscuta subgen. Cuscuta</taxon>
    </lineage>
</organism>
<evidence type="ECO:0000313" key="2">
    <source>
        <dbReference type="EMBL" id="CAH9116307.1"/>
    </source>
</evidence>
<feature type="region of interest" description="Disordered" evidence="1">
    <location>
        <begin position="1"/>
        <end position="54"/>
    </location>
</feature>
<feature type="compositionally biased region" description="Basic and acidic residues" evidence="1">
    <location>
        <begin position="1"/>
        <end position="14"/>
    </location>
</feature>
<dbReference type="OrthoDB" id="10409547at2759"/>
<keyword evidence="3" id="KW-1185">Reference proteome</keyword>
<feature type="compositionally biased region" description="Acidic residues" evidence="1">
    <location>
        <begin position="120"/>
        <end position="134"/>
    </location>
</feature>
<feature type="region of interest" description="Disordered" evidence="1">
    <location>
        <begin position="118"/>
        <end position="139"/>
    </location>
</feature>
<dbReference type="Proteomes" id="UP001152484">
    <property type="component" value="Unassembled WGS sequence"/>
</dbReference>
<evidence type="ECO:0000313" key="3">
    <source>
        <dbReference type="Proteomes" id="UP001152484"/>
    </source>
</evidence>